<evidence type="ECO:0000256" key="2">
    <source>
        <dbReference type="ARBA" id="ARBA00023002"/>
    </source>
</evidence>
<feature type="domain" description="D-isomer specific 2-hydroxyacid dehydrogenase NAD-binding" evidence="4">
    <location>
        <begin position="6"/>
        <end position="107"/>
    </location>
</feature>
<dbReference type="GO" id="GO:0050609">
    <property type="term" value="F:phosphonate dehydrogenase activity"/>
    <property type="evidence" value="ECO:0007669"/>
    <property type="project" value="UniProtKB-EC"/>
</dbReference>
<dbReference type="InterPro" id="IPR050418">
    <property type="entry name" value="D-iso_2-hydroxyacid_DH_PdxB"/>
</dbReference>
<accession>A0A485M6T5</accession>
<organism evidence="5">
    <name type="scientific">anaerobic digester metagenome</name>
    <dbReference type="NCBI Taxonomy" id="1263854"/>
    <lineage>
        <taxon>unclassified sequences</taxon>
        <taxon>metagenomes</taxon>
        <taxon>ecological metagenomes</taxon>
    </lineage>
</organism>
<dbReference type="Pfam" id="PF02826">
    <property type="entry name" value="2-Hacid_dh_C"/>
    <property type="match status" value="1"/>
</dbReference>
<name>A0A485M6T5_9ZZZZ</name>
<dbReference type="EMBL" id="CAADRM010000156">
    <property type="protein sequence ID" value="VFU18635.1"/>
    <property type="molecule type" value="Genomic_DNA"/>
</dbReference>
<dbReference type="InterPro" id="IPR006140">
    <property type="entry name" value="D-isomer_DH_NAD-bd"/>
</dbReference>
<dbReference type="PANTHER" id="PTHR43761">
    <property type="entry name" value="D-ISOMER SPECIFIC 2-HYDROXYACID DEHYDROGENASE FAMILY PROTEIN (AFU_ORTHOLOGUE AFUA_1G13630)"/>
    <property type="match status" value="1"/>
</dbReference>
<evidence type="ECO:0000256" key="1">
    <source>
        <dbReference type="ARBA" id="ARBA00005854"/>
    </source>
</evidence>
<evidence type="ECO:0000259" key="4">
    <source>
        <dbReference type="Pfam" id="PF02826"/>
    </source>
</evidence>
<protein>
    <submittedName>
        <fullName evidence="5">Phosphonate dehydrogenase</fullName>
        <ecNumber evidence="5">1.20.1.1</ecNumber>
    </submittedName>
</protein>
<dbReference type="InterPro" id="IPR036291">
    <property type="entry name" value="NAD(P)-bd_dom_sf"/>
</dbReference>
<evidence type="ECO:0000313" key="5">
    <source>
        <dbReference type="EMBL" id="VFU18635.1"/>
    </source>
</evidence>
<dbReference type="EC" id="1.20.1.1" evidence="5"/>
<dbReference type="GO" id="GO:0051287">
    <property type="term" value="F:NAD binding"/>
    <property type="evidence" value="ECO:0007669"/>
    <property type="project" value="InterPro"/>
</dbReference>
<dbReference type="SUPFAM" id="SSF51735">
    <property type="entry name" value="NAD(P)-binding Rossmann-fold domains"/>
    <property type="match status" value="1"/>
</dbReference>
<dbReference type="Gene3D" id="3.40.50.720">
    <property type="entry name" value="NAD(P)-binding Rossmann-like Domain"/>
    <property type="match status" value="2"/>
</dbReference>
<proteinExistence type="inferred from homology"/>
<sequence>MTALPRDEVLKRSDFVCLASPLTEQTFHQISRRELSLMKPTAYLVNPSRGSEVDEQAVAEALASGRLAGYAADVYEMEDLRFPQRPAYIDQDLIRLSDRTIFTPHLGTAIPEVRREIMKTQALNVLQALRGEKPAGAINRVHPPRPLAAE</sequence>
<keyword evidence="3" id="KW-0520">NAD</keyword>
<dbReference type="PANTHER" id="PTHR43761:SF1">
    <property type="entry name" value="D-ISOMER SPECIFIC 2-HYDROXYACID DEHYDROGENASE CATALYTIC DOMAIN-CONTAINING PROTEIN-RELATED"/>
    <property type="match status" value="1"/>
</dbReference>
<gene>
    <name evidence="5" type="primary">ptxD</name>
    <name evidence="5" type="ORF">SCFA_880011</name>
</gene>
<keyword evidence="2 5" id="KW-0560">Oxidoreductase</keyword>
<dbReference type="AlphaFoldDB" id="A0A485M6T5"/>
<reference evidence="5" key="1">
    <citation type="submission" date="2019-03" db="EMBL/GenBank/DDBJ databases">
        <authorList>
            <person name="Hao L."/>
        </authorList>
    </citation>
    <scope>NUCLEOTIDE SEQUENCE</scope>
</reference>
<comment type="similarity">
    <text evidence="1">Belongs to the D-isomer specific 2-hydroxyacid dehydrogenase family.</text>
</comment>
<evidence type="ECO:0000256" key="3">
    <source>
        <dbReference type="ARBA" id="ARBA00023027"/>
    </source>
</evidence>